<dbReference type="Pfam" id="PF00153">
    <property type="entry name" value="Mito_carr"/>
    <property type="match status" value="2"/>
</dbReference>
<dbReference type="PROSITE" id="PS50920">
    <property type="entry name" value="SOLCAR"/>
    <property type="match status" value="1"/>
</dbReference>
<proteinExistence type="inferred from homology"/>
<evidence type="ECO:0000256" key="5">
    <source>
        <dbReference type="ARBA" id="ARBA00022989"/>
    </source>
</evidence>
<dbReference type="InterPro" id="IPR023395">
    <property type="entry name" value="MCP_dom_sf"/>
</dbReference>
<dbReference type="SUPFAM" id="SSF103506">
    <property type="entry name" value="Mitochondrial carrier"/>
    <property type="match status" value="1"/>
</dbReference>
<evidence type="ECO:0000256" key="9">
    <source>
        <dbReference type="RuleBase" id="RU000488"/>
    </source>
</evidence>
<reference evidence="11 12" key="1">
    <citation type="submission" date="2020-10" db="EMBL/GenBank/DDBJ databases">
        <title>The Coptis chinensis genome and diversification of protoberbering-type alkaloids.</title>
        <authorList>
            <person name="Wang B."/>
            <person name="Shu S."/>
            <person name="Song C."/>
            <person name="Liu Y."/>
        </authorList>
    </citation>
    <scope>NUCLEOTIDE SEQUENCE [LARGE SCALE GENOMIC DNA]</scope>
    <source>
        <strain evidence="11">HL-2020</strain>
        <tissue evidence="11">Leaf</tissue>
    </source>
</reference>
<dbReference type="PANTHER" id="PTHR45758:SF4">
    <property type="entry name" value="MITOFERRIN-1"/>
    <property type="match status" value="1"/>
</dbReference>
<sequence length="210" mass="22767">MDADRMVMTGNHSAHDDGMGFWKFMLASSVADMVEHMAMFPVDTLKIHMQMFGTTSTASSFAHRHNTGKVFTSIMRKEGPLGFYCGIGAGLAHAVLFYGLRKNASEEQILVHLTAGGVAGALASAVTTPLDVVKTKLQCQGVCGADKFSNTSIRMVLKQIVAKEGPQALLRGLKARVLFHAPAAAICWSTYEAMKIFLHHVHESSVPFQL</sequence>
<dbReference type="GO" id="GO:0015093">
    <property type="term" value="F:ferrous iron transmembrane transporter activity"/>
    <property type="evidence" value="ECO:0007669"/>
    <property type="project" value="TreeGrafter"/>
</dbReference>
<dbReference type="Proteomes" id="UP000631114">
    <property type="component" value="Unassembled WGS sequence"/>
</dbReference>
<evidence type="ECO:0000313" key="11">
    <source>
        <dbReference type="EMBL" id="KAF9595463.1"/>
    </source>
</evidence>
<evidence type="ECO:0000256" key="10">
    <source>
        <dbReference type="SAM" id="Phobius"/>
    </source>
</evidence>
<dbReference type="AlphaFoldDB" id="A0A835LH82"/>
<dbReference type="PANTHER" id="PTHR45758">
    <property type="entry name" value="MITOFERRIN-1-RELATED"/>
    <property type="match status" value="1"/>
</dbReference>
<evidence type="ECO:0000256" key="2">
    <source>
        <dbReference type="ARBA" id="ARBA00006375"/>
    </source>
</evidence>
<dbReference type="Gene3D" id="1.50.40.10">
    <property type="entry name" value="Mitochondrial carrier domain"/>
    <property type="match status" value="1"/>
</dbReference>
<evidence type="ECO:0000256" key="1">
    <source>
        <dbReference type="ARBA" id="ARBA00004225"/>
    </source>
</evidence>
<name>A0A835LH82_9MAGN</name>
<evidence type="ECO:0000256" key="7">
    <source>
        <dbReference type="ARBA" id="ARBA00023136"/>
    </source>
</evidence>
<feature type="transmembrane region" description="Helical" evidence="10">
    <location>
        <begin position="81"/>
        <end position="100"/>
    </location>
</feature>
<dbReference type="OrthoDB" id="276989at2759"/>
<evidence type="ECO:0000256" key="3">
    <source>
        <dbReference type="ARBA" id="ARBA00022448"/>
    </source>
</evidence>
<dbReference type="GO" id="GO:0031966">
    <property type="term" value="C:mitochondrial membrane"/>
    <property type="evidence" value="ECO:0007669"/>
    <property type="project" value="UniProtKB-SubCell"/>
</dbReference>
<feature type="repeat" description="Solcar" evidence="8">
    <location>
        <begin position="107"/>
        <end position="197"/>
    </location>
</feature>
<protein>
    <recommendedName>
        <fullName evidence="13">Mitochondrial carrier protein</fullName>
    </recommendedName>
</protein>
<evidence type="ECO:0000256" key="8">
    <source>
        <dbReference type="PROSITE-ProRule" id="PRU00282"/>
    </source>
</evidence>
<keyword evidence="3 9" id="KW-0813">Transport</keyword>
<evidence type="ECO:0000256" key="6">
    <source>
        <dbReference type="ARBA" id="ARBA00023128"/>
    </source>
</evidence>
<dbReference type="EMBL" id="JADFTS010000007">
    <property type="protein sequence ID" value="KAF9595463.1"/>
    <property type="molecule type" value="Genomic_DNA"/>
</dbReference>
<keyword evidence="7 8" id="KW-0472">Membrane</keyword>
<dbReference type="GO" id="GO:0048250">
    <property type="term" value="P:iron import into the mitochondrion"/>
    <property type="evidence" value="ECO:0007669"/>
    <property type="project" value="TreeGrafter"/>
</dbReference>
<keyword evidence="5 10" id="KW-1133">Transmembrane helix</keyword>
<keyword evidence="6" id="KW-0496">Mitochondrion</keyword>
<evidence type="ECO:0008006" key="13">
    <source>
        <dbReference type="Google" id="ProtNLM"/>
    </source>
</evidence>
<accession>A0A835LH82</accession>
<dbReference type="InterPro" id="IPR018108">
    <property type="entry name" value="MCP_transmembrane"/>
</dbReference>
<organism evidence="11 12">
    <name type="scientific">Coptis chinensis</name>
    <dbReference type="NCBI Taxonomy" id="261450"/>
    <lineage>
        <taxon>Eukaryota</taxon>
        <taxon>Viridiplantae</taxon>
        <taxon>Streptophyta</taxon>
        <taxon>Embryophyta</taxon>
        <taxon>Tracheophyta</taxon>
        <taxon>Spermatophyta</taxon>
        <taxon>Magnoliopsida</taxon>
        <taxon>Ranunculales</taxon>
        <taxon>Ranunculaceae</taxon>
        <taxon>Coptidoideae</taxon>
        <taxon>Coptis</taxon>
    </lineage>
</organism>
<comment type="subcellular location">
    <subcellularLocation>
        <location evidence="1">Mitochondrion membrane</location>
        <topology evidence="1">Multi-pass membrane protein</topology>
    </subcellularLocation>
</comment>
<keyword evidence="12" id="KW-1185">Reference proteome</keyword>
<gene>
    <name evidence="11" type="ORF">IFM89_000381</name>
</gene>
<keyword evidence="4 8" id="KW-0812">Transmembrane</keyword>
<evidence type="ECO:0000313" key="12">
    <source>
        <dbReference type="Proteomes" id="UP000631114"/>
    </source>
</evidence>
<evidence type="ECO:0000256" key="4">
    <source>
        <dbReference type="ARBA" id="ARBA00022692"/>
    </source>
</evidence>
<comment type="caution">
    <text evidence="11">The sequence shown here is derived from an EMBL/GenBank/DDBJ whole genome shotgun (WGS) entry which is preliminary data.</text>
</comment>
<comment type="similarity">
    <text evidence="2 9">Belongs to the mitochondrial carrier (TC 2.A.29) family.</text>
</comment>